<dbReference type="EMBL" id="HG992986">
    <property type="protein sequence ID" value="CAE7210160.1"/>
    <property type="molecule type" value="Genomic_DNA"/>
</dbReference>
<organism evidence="2 3">
    <name type="scientific">Pyrenophora teres f. teres</name>
    <dbReference type="NCBI Taxonomy" id="97479"/>
    <lineage>
        <taxon>Eukaryota</taxon>
        <taxon>Fungi</taxon>
        <taxon>Dikarya</taxon>
        <taxon>Ascomycota</taxon>
        <taxon>Pezizomycotina</taxon>
        <taxon>Dothideomycetes</taxon>
        <taxon>Pleosporomycetidae</taxon>
        <taxon>Pleosporales</taxon>
        <taxon>Pleosporineae</taxon>
        <taxon>Pleosporaceae</taxon>
        <taxon>Pyrenophora</taxon>
    </lineage>
</organism>
<feature type="compositionally biased region" description="Pro residues" evidence="1">
    <location>
        <begin position="72"/>
        <end position="91"/>
    </location>
</feature>
<dbReference type="AlphaFoldDB" id="A0A6S6WE75"/>
<accession>A0A6S6WE75</accession>
<proteinExistence type="predicted"/>
<evidence type="ECO:0000313" key="3">
    <source>
        <dbReference type="Proteomes" id="UP000472372"/>
    </source>
</evidence>
<reference evidence="2" key="1">
    <citation type="submission" date="2021-02" db="EMBL/GenBank/DDBJ databases">
        <authorList>
            <person name="Syme A R."/>
            <person name="Syme A R."/>
            <person name="Moolhuijzen P."/>
        </authorList>
    </citation>
    <scope>NUCLEOTIDE SEQUENCE</scope>
    <source>
        <strain evidence="2">W1-1</strain>
    </source>
</reference>
<dbReference type="Proteomes" id="UP000472372">
    <property type="component" value="Chromosome 10"/>
</dbReference>
<evidence type="ECO:0000313" key="2">
    <source>
        <dbReference type="EMBL" id="CAE7210160.1"/>
    </source>
</evidence>
<evidence type="ECO:0000256" key="1">
    <source>
        <dbReference type="SAM" id="MobiDB-lite"/>
    </source>
</evidence>
<name>A0A6S6WE75_9PLEO</name>
<sequence>MATDSRIHTATPVKNRVFFGANSVVSPAAQSDAITSLMSPPTPYDRTTPPSSALPTTKPFPNIPIQTSSNTPTPPSLVPFTPPPHPATTAS</sequence>
<gene>
    <name evidence="2" type="ORF">PTTW11_10008</name>
</gene>
<feature type="region of interest" description="Disordered" evidence="1">
    <location>
        <begin position="34"/>
        <end position="91"/>
    </location>
</feature>
<protein>
    <submittedName>
        <fullName evidence="2">Uncharacterized protein</fullName>
    </submittedName>
</protein>